<comment type="caution">
    <text evidence="1">The sequence shown here is derived from an EMBL/GenBank/DDBJ whole genome shotgun (WGS) entry which is preliminary data.</text>
</comment>
<keyword evidence="2" id="KW-1185">Reference proteome</keyword>
<gene>
    <name evidence="1" type="ORF">IQ17_06517</name>
</gene>
<name>A0A562KK38_9BRAD</name>
<dbReference type="Proteomes" id="UP000317176">
    <property type="component" value="Unassembled WGS sequence"/>
</dbReference>
<accession>A0A562KK38</accession>
<dbReference type="EMBL" id="VLKL01000030">
    <property type="protein sequence ID" value="TWH95737.1"/>
    <property type="molecule type" value="Genomic_DNA"/>
</dbReference>
<reference evidence="1 2" key="1">
    <citation type="journal article" date="2015" name="Stand. Genomic Sci.">
        <title>Genomic Encyclopedia of Bacterial and Archaeal Type Strains, Phase III: the genomes of soil and plant-associated and newly described type strains.</title>
        <authorList>
            <person name="Whitman W.B."/>
            <person name="Woyke T."/>
            <person name="Klenk H.P."/>
            <person name="Zhou Y."/>
            <person name="Lilburn T.G."/>
            <person name="Beck B.J."/>
            <person name="De Vos P."/>
            <person name="Vandamme P."/>
            <person name="Eisen J.A."/>
            <person name="Garrity G."/>
            <person name="Hugenholtz P."/>
            <person name="Kyrpides N.C."/>
        </authorList>
    </citation>
    <scope>NUCLEOTIDE SEQUENCE [LARGE SCALE GENOMIC DNA]</scope>
    <source>
        <strain evidence="1 2">CGMCC 1.10947</strain>
    </source>
</reference>
<sequence length="75" mass="7995">MSNVDLLTVADRVQLLVNAINGGATYQLRNFSHRLKPRGSSLKSTQTSPIASSDCATSVRGARNSATSYLIRSVA</sequence>
<organism evidence="1 2">
    <name type="scientific">Bradyrhizobium daqingense</name>
    <dbReference type="NCBI Taxonomy" id="993502"/>
    <lineage>
        <taxon>Bacteria</taxon>
        <taxon>Pseudomonadati</taxon>
        <taxon>Pseudomonadota</taxon>
        <taxon>Alphaproteobacteria</taxon>
        <taxon>Hyphomicrobiales</taxon>
        <taxon>Nitrobacteraceae</taxon>
        <taxon>Bradyrhizobium</taxon>
    </lineage>
</organism>
<proteinExistence type="predicted"/>
<evidence type="ECO:0000313" key="1">
    <source>
        <dbReference type="EMBL" id="TWH95737.1"/>
    </source>
</evidence>
<dbReference type="AlphaFoldDB" id="A0A562KK38"/>
<evidence type="ECO:0000313" key="2">
    <source>
        <dbReference type="Proteomes" id="UP000317176"/>
    </source>
</evidence>
<protein>
    <submittedName>
        <fullName evidence="1">Uncharacterized protein</fullName>
    </submittedName>
</protein>